<keyword evidence="2 6" id="KW-0997">Cell inner membrane</keyword>
<evidence type="ECO:0000256" key="1">
    <source>
        <dbReference type="ARBA" id="ARBA00022475"/>
    </source>
</evidence>
<evidence type="ECO:0000256" key="3">
    <source>
        <dbReference type="ARBA" id="ARBA00022692"/>
    </source>
</evidence>
<dbReference type="GO" id="GO:0017089">
    <property type="term" value="F:glycolipid transfer activity"/>
    <property type="evidence" value="ECO:0007669"/>
    <property type="project" value="TreeGrafter"/>
</dbReference>
<evidence type="ECO:0000313" key="8">
    <source>
        <dbReference type="Proteomes" id="UP000319627"/>
    </source>
</evidence>
<evidence type="ECO:0000256" key="6">
    <source>
        <dbReference type="HAMAP-Rule" id="MF_01915"/>
    </source>
</evidence>
<dbReference type="Gene3D" id="2.60.450.10">
    <property type="entry name" value="Lipopolysaccharide (LPS) transport protein A like domain"/>
    <property type="match status" value="1"/>
</dbReference>
<dbReference type="AlphaFoldDB" id="A0A562J0W9"/>
<comment type="subcellular location">
    <subcellularLocation>
        <location evidence="6">Cell inner membrane</location>
        <topology evidence="6">Single-pass membrane protein</topology>
    </subcellularLocation>
</comment>
<evidence type="ECO:0000256" key="4">
    <source>
        <dbReference type="ARBA" id="ARBA00022989"/>
    </source>
</evidence>
<name>A0A562J0W9_9GAMM</name>
<gene>
    <name evidence="6" type="primary">lptC</name>
    <name evidence="7" type="ORF">LX59_00795</name>
</gene>
<dbReference type="PANTHER" id="PTHR37481:SF1">
    <property type="entry name" value="LIPOPOLYSACCHARIDE EXPORT SYSTEM PROTEIN LPTC"/>
    <property type="match status" value="1"/>
</dbReference>
<comment type="caution">
    <text evidence="7">The sequence shown here is derived from an EMBL/GenBank/DDBJ whole genome shotgun (WGS) entry which is preliminary data.</text>
</comment>
<evidence type="ECO:0000256" key="5">
    <source>
        <dbReference type="ARBA" id="ARBA00023136"/>
    </source>
</evidence>
<dbReference type="GO" id="GO:0030288">
    <property type="term" value="C:outer membrane-bounded periplasmic space"/>
    <property type="evidence" value="ECO:0007669"/>
    <property type="project" value="TreeGrafter"/>
</dbReference>
<dbReference type="PANTHER" id="PTHR37481">
    <property type="entry name" value="LIPOPOLYSACCHARIDE EXPORT SYSTEM PROTEIN LPTC"/>
    <property type="match status" value="1"/>
</dbReference>
<dbReference type="InterPro" id="IPR026265">
    <property type="entry name" value="LptC"/>
</dbReference>
<evidence type="ECO:0000313" key="7">
    <source>
        <dbReference type="EMBL" id="TWH76750.1"/>
    </source>
</evidence>
<keyword evidence="1 6" id="KW-1003">Cell membrane</keyword>
<comment type="subunit">
    <text evidence="6">Component of the lipopolysaccharide transport and assembly complex. Interacts with LptA and the LptBFG transporter complex.</text>
</comment>
<dbReference type="GO" id="GO:0005886">
    <property type="term" value="C:plasma membrane"/>
    <property type="evidence" value="ECO:0007669"/>
    <property type="project" value="UniProtKB-SubCell"/>
</dbReference>
<keyword evidence="3 6" id="KW-0812">Transmembrane</keyword>
<dbReference type="GO" id="GO:0043165">
    <property type="term" value="P:Gram-negative-bacterium-type cell outer membrane assembly"/>
    <property type="evidence" value="ECO:0007669"/>
    <property type="project" value="UniProtKB-UniRule"/>
</dbReference>
<dbReference type="EMBL" id="VLKG01000002">
    <property type="protein sequence ID" value="TWH76750.1"/>
    <property type="molecule type" value="Genomic_DNA"/>
</dbReference>
<dbReference type="InterPro" id="IPR052363">
    <property type="entry name" value="LPS_export_LptC"/>
</dbReference>
<dbReference type="HAMAP" id="MF_01915">
    <property type="entry name" value="LPS_assembly_LptC"/>
    <property type="match status" value="1"/>
</dbReference>
<evidence type="ECO:0000256" key="2">
    <source>
        <dbReference type="ARBA" id="ARBA00022519"/>
    </source>
</evidence>
<proteinExistence type="inferred from homology"/>
<dbReference type="GO" id="GO:0015221">
    <property type="term" value="F:lipopolysaccharide transmembrane transporter activity"/>
    <property type="evidence" value="ECO:0007669"/>
    <property type="project" value="InterPro"/>
</dbReference>
<dbReference type="Pfam" id="PF06835">
    <property type="entry name" value="LptC"/>
    <property type="match status" value="1"/>
</dbReference>
<reference evidence="7 8" key="1">
    <citation type="submission" date="2019-07" db="EMBL/GenBank/DDBJ databases">
        <title>Genomic Encyclopedia of Type Strains, Phase I: the one thousand microbial genomes (KMG-I) project.</title>
        <authorList>
            <person name="Kyrpides N."/>
        </authorList>
    </citation>
    <scope>NUCLEOTIDE SEQUENCE [LARGE SCALE GENOMIC DNA]</scope>
    <source>
        <strain evidence="7 8">DSM 375</strain>
    </source>
</reference>
<sequence>MRMPSVQTLLLWIPSILLLAAVGYWNIGPDSFQKKPYSITDNDVDFFALNSRTIQYRADGKRQYDLVSEKFEHLKSTDISLLTQPDMHLYRGMDIPWRIRSARGEVSPNGTEIELIDQVRVERTDARNQPIILTSTRMTVFPDKQYAQTQQPVKIDTTNGVTTAVGMKAYLDVGKMHLLSHVRGQYELR</sequence>
<dbReference type="InterPro" id="IPR010664">
    <property type="entry name" value="LipoPS_assembly_LptC-rel"/>
</dbReference>
<dbReference type="RefSeq" id="WP_144570532.1">
    <property type="nucleotide sequence ID" value="NZ_VLKG01000002.1"/>
</dbReference>
<accession>A0A562J0W9</accession>
<dbReference type="OrthoDB" id="5731914at2"/>
<comment type="similarity">
    <text evidence="6">Belongs to the LptC family.</text>
</comment>
<protein>
    <recommendedName>
        <fullName evidence="6">Lipopolysaccharide export system protein LptC</fullName>
    </recommendedName>
</protein>
<keyword evidence="5 6" id="KW-0472">Membrane</keyword>
<comment type="function">
    <text evidence="6">Involved in the assembly of lipopolysaccharide (LPS). Required for the translocation of LPS from the inner membrane to the outer membrane. Facilitates the transfer of LPS from the inner membrane to the periplasmic protein LptA. Could be a docking site for LptA.</text>
</comment>
<dbReference type="NCBIfam" id="TIGR04409">
    <property type="entry name" value="LptC_YrbK"/>
    <property type="match status" value="1"/>
</dbReference>
<dbReference type="Proteomes" id="UP000319627">
    <property type="component" value="Unassembled WGS sequence"/>
</dbReference>
<keyword evidence="8" id="KW-1185">Reference proteome</keyword>
<organism evidence="7 8">
    <name type="scientific">Azomonas agilis</name>
    <dbReference type="NCBI Taxonomy" id="116849"/>
    <lineage>
        <taxon>Bacteria</taxon>
        <taxon>Pseudomonadati</taxon>
        <taxon>Pseudomonadota</taxon>
        <taxon>Gammaproteobacteria</taxon>
        <taxon>Pseudomonadales</taxon>
        <taxon>Pseudomonadaceae</taxon>
        <taxon>Azomonas</taxon>
    </lineage>
</organism>
<keyword evidence="4 6" id="KW-1133">Transmembrane helix</keyword>